<proteinExistence type="predicted"/>
<evidence type="ECO:0000313" key="2">
    <source>
        <dbReference type="EMBL" id="GFD11599.1"/>
    </source>
</evidence>
<sequence length="181" mass="19075">STLVQKVHTLESKLQDHKKLFKDVVGKLVKKVKTLVVKLKTKQRKLVVSDSDNEDDDTQHVDLDALHALANAAIIVDSDIPSGSSSQIPAASPSVPTVGPPGTSAVPPAPSAIPPGPYDVPTSASTVHAGSLTVPTDVSSRVDPTGVSSKGKSLMVEEDIPVRARTFKQMEEDRLGEEAAK</sequence>
<feature type="region of interest" description="Disordered" evidence="1">
    <location>
        <begin position="81"/>
        <end position="154"/>
    </location>
</feature>
<comment type="caution">
    <text evidence="2">The sequence shown here is derived from an EMBL/GenBank/DDBJ whole genome shotgun (WGS) entry which is preliminary data.</text>
</comment>
<accession>A0A699TQX1</accession>
<dbReference type="AlphaFoldDB" id="A0A699TQX1"/>
<protein>
    <submittedName>
        <fullName evidence="2">Sm-like protein LSM7</fullName>
    </submittedName>
</protein>
<feature type="compositionally biased region" description="Polar residues" evidence="1">
    <location>
        <begin position="122"/>
        <end position="139"/>
    </location>
</feature>
<name>A0A699TQX1_TANCI</name>
<feature type="non-terminal residue" evidence="2">
    <location>
        <position position="1"/>
    </location>
</feature>
<organism evidence="2">
    <name type="scientific">Tanacetum cinerariifolium</name>
    <name type="common">Dalmatian daisy</name>
    <name type="synonym">Chrysanthemum cinerariifolium</name>
    <dbReference type="NCBI Taxonomy" id="118510"/>
    <lineage>
        <taxon>Eukaryota</taxon>
        <taxon>Viridiplantae</taxon>
        <taxon>Streptophyta</taxon>
        <taxon>Embryophyta</taxon>
        <taxon>Tracheophyta</taxon>
        <taxon>Spermatophyta</taxon>
        <taxon>Magnoliopsida</taxon>
        <taxon>eudicotyledons</taxon>
        <taxon>Gunneridae</taxon>
        <taxon>Pentapetalae</taxon>
        <taxon>asterids</taxon>
        <taxon>campanulids</taxon>
        <taxon>Asterales</taxon>
        <taxon>Asteraceae</taxon>
        <taxon>Asteroideae</taxon>
        <taxon>Anthemideae</taxon>
        <taxon>Anthemidinae</taxon>
        <taxon>Tanacetum</taxon>
    </lineage>
</organism>
<feature type="compositionally biased region" description="Pro residues" evidence="1">
    <location>
        <begin position="107"/>
        <end position="118"/>
    </location>
</feature>
<reference evidence="2" key="1">
    <citation type="journal article" date="2019" name="Sci. Rep.">
        <title>Draft genome of Tanacetum cinerariifolium, the natural source of mosquito coil.</title>
        <authorList>
            <person name="Yamashiro T."/>
            <person name="Shiraishi A."/>
            <person name="Satake H."/>
            <person name="Nakayama K."/>
        </authorList>
    </citation>
    <scope>NUCLEOTIDE SEQUENCE</scope>
</reference>
<gene>
    <name evidence="2" type="ORF">Tci_883568</name>
</gene>
<dbReference type="EMBL" id="BKCJ011260144">
    <property type="protein sequence ID" value="GFD11599.1"/>
    <property type="molecule type" value="Genomic_DNA"/>
</dbReference>
<evidence type="ECO:0000256" key="1">
    <source>
        <dbReference type="SAM" id="MobiDB-lite"/>
    </source>
</evidence>